<dbReference type="PROSITE" id="PS00061">
    <property type="entry name" value="ADH_SHORT"/>
    <property type="match status" value="1"/>
</dbReference>
<gene>
    <name evidence="4" type="ORF">HZH68_004967</name>
</gene>
<dbReference type="InterPro" id="IPR020904">
    <property type="entry name" value="Sc_DH/Rdtase_CS"/>
</dbReference>
<evidence type="ECO:0000256" key="3">
    <source>
        <dbReference type="SAM" id="Phobius"/>
    </source>
</evidence>
<dbReference type="SUPFAM" id="SSF51735">
    <property type="entry name" value="NAD(P)-binding Rossmann-fold domains"/>
    <property type="match status" value="1"/>
</dbReference>
<sequence length="211" mass="23376">MKDVSGEIALVTDAGGGLGRSLALGLANLGVIITILINNAGVINIRKFWETPYNLLTHTMNVNIMSHFWTVKAFLPGIIESNKGHIVSIASVAGHIGFPKAVEYCTSKYAVVGFNEALQMELMFLSTLSPKEVAEKTITSLRCNKKLILIPAYFQFLLLFKWILPWFFICIVLCCLIRDVSPTYEPIEKSSINGIKTNITMKIQDDGAKHQ</sequence>
<comment type="similarity">
    <text evidence="2">Belongs to the short-chain dehydrogenases/reductases (SDR) family.</text>
</comment>
<evidence type="ECO:0000313" key="5">
    <source>
        <dbReference type="Proteomes" id="UP000617340"/>
    </source>
</evidence>
<evidence type="ECO:0000313" key="4">
    <source>
        <dbReference type="EMBL" id="KAF7405598.1"/>
    </source>
</evidence>
<dbReference type="PRINTS" id="PR00080">
    <property type="entry name" value="SDRFAMILY"/>
</dbReference>
<dbReference type="AlphaFoldDB" id="A0A834KF53"/>
<accession>A0A834KF53</accession>
<dbReference type="InterPro" id="IPR036291">
    <property type="entry name" value="NAD(P)-bd_dom_sf"/>
</dbReference>
<organism evidence="4 5">
    <name type="scientific">Vespula germanica</name>
    <name type="common">German yellow jacket</name>
    <name type="synonym">Paravespula germanica</name>
    <dbReference type="NCBI Taxonomy" id="30212"/>
    <lineage>
        <taxon>Eukaryota</taxon>
        <taxon>Metazoa</taxon>
        <taxon>Ecdysozoa</taxon>
        <taxon>Arthropoda</taxon>
        <taxon>Hexapoda</taxon>
        <taxon>Insecta</taxon>
        <taxon>Pterygota</taxon>
        <taxon>Neoptera</taxon>
        <taxon>Endopterygota</taxon>
        <taxon>Hymenoptera</taxon>
        <taxon>Apocrita</taxon>
        <taxon>Aculeata</taxon>
        <taxon>Vespoidea</taxon>
        <taxon>Vespidae</taxon>
        <taxon>Vespinae</taxon>
        <taxon>Vespula</taxon>
    </lineage>
</organism>
<proteinExistence type="inferred from homology"/>
<dbReference type="Pfam" id="PF00106">
    <property type="entry name" value="adh_short"/>
    <property type="match status" value="1"/>
</dbReference>
<dbReference type="Proteomes" id="UP000617340">
    <property type="component" value="Unassembled WGS sequence"/>
</dbReference>
<keyword evidence="3" id="KW-1133">Transmembrane helix</keyword>
<evidence type="ECO:0000256" key="1">
    <source>
        <dbReference type="ARBA" id="ARBA00023002"/>
    </source>
</evidence>
<name>A0A834KF53_VESGE</name>
<dbReference type="InterPro" id="IPR002347">
    <property type="entry name" value="SDR_fam"/>
</dbReference>
<keyword evidence="1" id="KW-0560">Oxidoreductase</keyword>
<dbReference type="GO" id="GO:0005811">
    <property type="term" value="C:lipid droplet"/>
    <property type="evidence" value="ECO:0007669"/>
    <property type="project" value="TreeGrafter"/>
</dbReference>
<keyword evidence="3" id="KW-0472">Membrane</keyword>
<feature type="transmembrane region" description="Helical" evidence="3">
    <location>
        <begin position="152"/>
        <end position="177"/>
    </location>
</feature>
<reference evidence="4" key="1">
    <citation type="journal article" date="2020" name="G3 (Bethesda)">
        <title>High-Quality Assemblies for Three Invasive Social Wasps from the &lt;i&gt;Vespula&lt;/i&gt; Genus.</title>
        <authorList>
            <person name="Harrop T.W.R."/>
            <person name="Guhlin J."/>
            <person name="McLaughlin G.M."/>
            <person name="Permina E."/>
            <person name="Stockwell P."/>
            <person name="Gilligan J."/>
            <person name="Le Lec M.F."/>
            <person name="Gruber M.A.M."/>
            <person name="Quinn O."/>
            <person name="Lovegrove M."/>
            <person name="Duncan E.J."/>
            <person name="Remnant E.J."/>
            <person name="Van Eeckhoven J."/>
            <person name="Graham B."/>
            <person name="Knapp R.A."/>
            <person name="Langford K.W."/>
            <person name="Kronenberg Z."/>
            <person name="Press M.O."/>
            <person name="Eacker S.M."/>
            <person name="Wilson-Rankin E.E."/>
            <person name="Purcell J."/>
            <person name="Lester P.J."/>
            <person name="Dearden P.K."/>
        </authorList>
    </citation>
    <scope>NUCLEOTIDE SEQUENCE</scope>
    <source>
        <strain evidence="4">Linc-1</strain>
    </source>
</reference>
<dbReference type="PANTHER" id="PTHR24322">
    <property type="entry name" value="PKSB"/>
    <property type="match status" value="1"/>
</dbReference>
<dbReference type="EMBL" id="JACSDZ010000004">
    <property type="protein sequence ID" value="KAF7405598.1"/>
    <property type="molecule type" value="Genomic_DNA"/>
</dbReference>
<dbReference type="PRINTS" id="PR00081">
    <property type="entry name" value="GDHRDH"/>
</dbReference>
<keyword evidence="3" id="KW-0812">Transmembrane</keyword>
<dbReference type="PANTHER" id="PTHR24322:SF748">
    <property type="entry name" value="FI23927P1-RELATED"/>
    <property type="match status" value="1"/>
</dbReference>
<comment type="caution">
    <text evidence="4">The sequence shown here is derived from an EMBL/GenBank/DDBJ whole genome shotgun (WGS) entry which is preliminary data.</text>
</comment>
<evidence type="ECO:0000256" key="2">
    <source>
        <dbReference type="RuleBase" id="RU000363"/>
    </source>
</evidence>
<dbReference type="GO" id="GO:0016616">
    <property type="term" value="F:oxidoreductase activity, acting on the CH-OH group of donors, NAD or NADP as acceptor"/>
    <property type="evidence" value="ECO:0007669"/>
    <property type="project" value="TreeGrafter"/>
</dbReference>
<protein>
    <submittedName>
        <fullName evidence="4">Uncharacterized protein</fullName>
    </submittedName>
</protein>
<dbReference type="Gene3D" id="3.40.50.720">
    <property type="entry name" value="NAD(P)-binding Rossmann-like Domain"/>
    <property type="match status" value="1"/>
</dbReference>
<keyword evidence="5" id="KW-1185">Reference proteome</keyword>